<evidence type="ECO:0000313" key="3">
    <source>
        <dbReference type="Proteomes" id="UP000198336"/>
    </source>
</evidence>
<organism evidence="2 3">
    <name type="scientific">Flavobacterium oncorhynchi</name>
    <dbReference type="NCBI Taxonomy" id="728056"/>
    <lineage>
        <taxon>Bacteria</taxon>
        <taxon>Pseudomonadati</taxon>
        <taxon>Bacteroidota</taxon>
        <taxon>Flavobacteriia</taxon>
        <taxon>Flavobacteriales</taxon>
        <taxon>Flavobacteriaceae</taxon>
        <taxon>Flavobacterium</taxon>
    </lineage>
</organism>
<keyword evidence="3" id="KW-1185">Reference proteome</keyword>
<dbReference type="PROSITE" id="PS51257">
    <property type="entry name" value="PROKAR_LIPOPROTEIN"/>
    <property type="match status" value="1"/>
</dbReference>
<feature type="signal peptide" evidence="1">
    <location>
        <begin position="1"/>
        <end position="19"/>
    </location>
</feature>
<evidence type="ECO:0008006" key="4">
    <source>
        <dbReference type="Google" id="ProtNLM"/>
    </source>
</evidence>
<reference evidence="2 3" key="1">
    <citation type="submission" date="2016-11" db="EMBL/GenBank/DDBJ databases">
        <title>Whole genomes of Flavobacteriaceae.</title>
        <authorList>
            <person name="Stine C."/>
            <person name="Li C."/>
            <person name="Tadesse D."/>
        </authorList>
    </citation>
    <scope>NUCLEOTIDE SEQUENCE [LARGE SCALE GENOMIC DNA]</scope>
    <source>
        <strain evidence="2 3">CCUG 59446</strain>
    </source>
</reference>
<dbReference type="NCBIfam" id="TIGR01643">
    <property type="entry name" value="YD_repeat_2x"/>
    <property type="match status" value="1"/>
</dbReference>
<feature type="chain" id="PRO_5013008390" description="YD repeat-containing protein" evidence="1">
    <location>
        <begin position="20"/>
        <end position="345"/>
    </location>
</feature>
<accession>A0A226HXW1</accession>
<proteinExistence type="predicted"/>
<dbReference type="InterPro" id="IPR006530">
    <property type="entry name" value="YD"/>
</dbReference>
<evidence type="ECO:0000256" key="1">
    <source>
        <dbReference type="SAM" id="SignalP"/>
    </source>
</evidence>
<dbReference type="RefSeq" id="WP_089054965.1">
    <property type="nucleotide sequence ID" value="NZ_MUHA01000022.1"/>
</dbReference>
<comment type="caution">
    <text evidence="2">The sequence shown here is derived from an EMBL/GenBank/DDBJ whole genome shotgun (WGS) entry which is preliminary data.</text>
</comment>
<dbReference type="Proteomes" id="UP000198336">
    <property type="component" value="Unassembled WGS sequence"/>
</dbReference>
<protein>
    <recommendedName>
        <fullName evidence="4">YD repeat-containing protein</fullName>
    </recommendedName>
</protein>
<name>A0A226HXW1_9FLAO</name>
<evidence type="ECO:0000313" key="2">
    <source>
        <dbReference type="EMBL" id="OXA98616.1"/>
    </source>
</evidence>
<sequence length="345" mass="39791">MKKTLLIILLTFIVISCSSEETPAPTAPEGNVPTEPIIPSIPPIVKAQLKPAITNNIKSLTAKKAEDDLKLVKRVYYYKNVPNFSQEAAIKDSLNTFKDTLTRWWGSRTDYEYDEKKQLKSTKKYLAGFNGNQASTNIDFMDTFTYSNGKVNTTTEDRYLYDTRGNISELNTKDGITVQYSYDDLDRITQAKRYVPYNNINFPNISGHRFIIDLVHMDLGDNKTKVLAFYWMQTYDKTGHLVAGQEHYSLNEDVYNVDTSKPGVYANEAWYKISGYPILNYMKTQGEDYSNYLCTPTTHITNWLWYANRPIKEYYIYNKEGYLIKQITTTDYTNGTASSITIFEY</sequence>
<dbReference type="EMBL" id="MUHA01000022">
    <property type="protein sequence ID" value="OXA98616.1"/>
    <property type="molecule type" value="Genomic_DNA"/>
</dbReference>
<keyword evidence="1" id="KW-0732">Signal</keyword>
<dbReference type="AlphaFoldDB" id="A0A226HXW1"/>
<gene>
    <name evidence="2" type="ORF">B0A75_14320</name>
</gene>